<gene>
    <name evidence="4" type="ORF">I6G51_04880</name>
    <name evidence="5" type="ORF">NCTC10288_01926</name>
</gene>
<dbReference type="GO" id="GO:0008270">
    <property type="term" value="F:zinc ion binding"/>
    <property type="evidence" value="ECO:0007669"/>
    <property type="project" value="InterPro"/>
</dbReference>
<dbReference type="EMBL" id="LS483460">
    <property type="protein sequence ID" value="SQI00608.1"/>
    <property type="molecule type" value="Genomic_DNA"/>
</dbReference>
<dbReference type="InterPro" id="IPR014905">
    <property type="entry name" value="HIRAN"/>
</dbReference>
<proteinExistence type="predicted"/>
<dbReference type="KEGG" id="cmin:NCTC10288_01926"/>
<feature type="domain" description="HIRAN" evidence="3">
    <location>
        <begin position="32"/>
        <end position="136"/>
    </location>
</feature>
<dbReference type="Proteomes" id="UP000594905">
    <property type="component" value="Chromosome"/>
</dbReference>
<name>A0A2X4RNS2_9CORY</name>
<dbReference type="EMBL" id="CP065689">
    <property type="protein sequence ID" value="QPS60532.1"/>
    <property type="molecule type" value="Genomic_DNA"/>
</dbReference>
<sequence length="332" mass="39317">MEKEFFCLVKKDWLVTPAMVSASKNKKSLDQMYCHISGISGTKYVDSIPSRIARNVTYGELKPAPHNEFDPNAIEVWYGNTMLGWVPARYAEKLAPCVSYLRQQGNRCIVPVEVEDFTDHYAPLLEEPWIDIDQKREMQKLMFSFTIQLPTFWTLFIGFRIASCFEELDIIWDHFSDNERESISQDRFRLSENTVKKFYDNKHLAIAFPLFEPRNIENNWLLHQYLRNYRRRINRELKAYELRLMKWEMYQLHLQGQPATKISKSFPRSTGTVRKYINEMKAEAQNSKDGVLSRPSNLTEKELRRKYQIEWSEWARSPEERDGEQTPFAITG</sequence>
<reference evidence="5 6" key="1">
    <citation type="submission" date="2018-06" db="EMBL/GenBank/DDBJ databases">
        <authorList>
            <consortium name="Pathogen Informatics"/>
            <person name="Doyle S."/>
        </authorList>
    </citation>
    <scope>NUCLEOTIDE SEQUENCE [LARGE SCALE GENOMIC DNA]</scope>
    <source>
        <strain evidence="5 6">NCTC10288</strain>
    </source>
</reference>
<dbReference type="RefSeq" id="WP_039674084.1">
    <property type="nucleotide sequence ID" value="NZ_CP065689.1"/>
</dbReference>
<accession>A0A2X4RNS2</accession>
<keyword evidence="1" id="KW-0479">Metal-binding</keyword>
<evidence type="ECO:0000256" key="1">
    <source>
        <dbReference type="ARBA" id="ARBA00022723"/>
    </source>
</evidence>
<keyword evidence="7" id="KW-1185">Reference proteome</keyword>
<evidence type="ECO:0000313" key="7">
    <source>
        <dbReference type="Proteomes" id="UP000594905"/>
    </source>
</evidence>
<evidence type="ECO:0000256" key="2">
    <source>
        <dbReference type="ARBA" id="ARBA00022801"/>
    </source>
</evidence>
<dbReference type="GO" id="GO:0003676">
    <property type="term" value="F:nucleic acid binding"/>
    <property type="evidence" value="ECO:0007669"/>
    <property type="project" value="InterPro"/>
</dbReference>
<dbReference type="Pfam" id="PF08797">
    <property type="entry name" value="HIRAN"/>
    <property type="match status" value="1"/>
</dbReference>
<evidence type="ECO:0000259" key="3">
    <source>
        <dbReference type="SMART" id="SM00910"/>
    </source>
</evidence>
<evidence type="ECO:0000313" key="6">
    <source>
        <dbReference type="Proteomes" id="UP000249264"/>
    </source>
</evidence>
<dbReference type="STRING" id="38301.NX84_04220"/>
<protein>
    <recommendedName>
        <fullName evidence="3">HIRAN domain-containing protein</fullName>
    </recommendedName>
</protein>
<dbReference type="Gene3D" id="3.30.70.2330">
    <property type="match status" value="1"/>
</dbReference>
<dbReference type="GeneID" id="70783807"/>
<organism evidence="5 6">
    <name type="scientific">Corynebacterium minutissimum</name>
    <dbReference type="NCBI Taxonomy" id="38301"/>
    <lineage>
        <taxon>Bacteria</taxon>
        <taxon>Bacillati</taxon>
        <taxon>Actinomycetota</taxon>
        <taxon>Actinomycetes</taxon>
        <taxon>Mycobacteriales</taxon>
        <taxon>Corynebacteriaceae</taxon>
        <taxon>Corynebacterium</taxon>
    </lineage>
</organism>
<reference evidence="4 7" key="2">
    <citation type="submission" date="2020-12" db="EMBL/GenBank/DDBJ databases">
        <title>FDA dAtabase for Regulatory Grade micrObial Sequences (FDA-ARGOS): Supporting development and validation of Infectious Disease Dx tests.</title>
        <authorList>
            <person name="Sproer C."/>
            <person name="Gronow S."/>
            <person name="Severitt S."/>
            <person name="Schroder I."/>
            <person name="Tallon L."/>
            <person name="Sadzewicz L."/>
            <person name="Zhao X."/>
            <person name="Boylan J."/>
            <person name="Ott S."/>
            <person name="Bowen H."/>
            <person name="Vavikolanu K."/>
            <person name="Mehta A."/>
            <person name="Aluvathingal J."/>
            <person name="Nadendla S."/>
            <person name="Lowell S."/>
            <person name="Myers T."/>
            <person name="Yan Y."/>
            <person name="Sichtig H."/>
        </authorList>
    </citation>
    <scope>NUCLEOTIDE SEQUENCE [LARGE SCALE GENOMIC DNA]</scope>
    <source>
        <strain evidence="4 7">FDAARGOS_894</strain>
    </source>
</reference>
<evidence type="ECO:0000313" key="5">
    <source>
        <dbReference type="EMBL" id="SQI00608.1"/>
    </source>
</evidence>
<evidence type="ECO:0000313" key="4">
    <source>
        <dbReference type="EMBL" id="QPS60532.1"/>
    </source>
</evidence>
<dbReference type="Proteomes" id="UP000249264">
    <property type="component" value="Chromosome 1"/>
</dbReference>
<dbReference type="OrthoDB" id="9812156at2"/>
<dbReference type="SMART" id="SM00910">
    <property type="entry name" value="HIRAN"/>
    <property type="match status" value="1"/>
</dbReference>
<dbReference type="GO" id="GO:0016818">
    <property type="term" value="F:hydrolase activity, acting on acid anhydrides, in phosphorus-containing anhydrides"/>
    <property type="evidence" value="ECO:0007669"/>
    <property type="project" value="InterPro"/>
</dbReference>
<dbReference type="AlphaFoldDB" id="A0A2X4RNS2"/>
<keyword evidence="2" id="KW-0378">Hydrolase</keyword>